<dbReference type="AlphaFoldDB" id="A0AB40A576"/>
<dbReference type="GO" id="GO:0008745">
    <property type="term" value="F:N-acetylmuramoyl-L-alanine amidase activity"/>
    <property type="evidence" value="ECO:0007669"/>
    <property type="project" value="InterPro"/>
</dbReference>
<dbReference type="SMART" id="SM00701">
    <property type="entry name" value="PGRP"/>
    <property type="match status" value="1"/>
</dbReference>
<gene>
    <name evidence="8" type="primary">LOC118877376</name>
</gene>
<evidence type="ECO:0000256" key="3">
    <source>
        <dbReference type="ARBA" id="ARBA00022859"/>
    </source>
</evidence>
<evidence type="ECO:0000256" key="2">
    <source>
        <dbReference type="ARBA" id="ARBA00022588"/>
    </source>
</evidence>
<keyword evidence="4" id="KW-0812">Transmembrane</keyword>
<dbReference type="InterPro" id="IPR002502">
    <property type="entry name" value="Amidase_domain"/>
</dbReference>
<dbReference type="RefSeq" id="XP_036671812.3">
    <property type="nucleotide sequence ID" value="XM_036815917.3"/>
</dbReference>
<dbReference type="CDD" id="cd06583">
    <property type="entry name" value="PGRP"/>
    <property type="match status" value="1"/>
</dbReference>
<dbReference type="GO" id="GO:0045087">
    <property type="term" value="P:innate immune response"/>
    <property type="evidence" value="ECO:0007669"/>
    <property type="project" value="UniProtKB-KW"/>
</dbReference>
<dbReference type="GO" id="GO:0009253">
    <property type="term" value="P:peptidoglycan catabolic process"/>
    <property type="evidence" value="ECO:0007669"/>
    <property type="project" value="InterPro"/>
</dbReference>
<evidence type="ECO:0000259" key="5">
    <source>
        <dbReference type="SMART" id="SM00644"/>
    </source>
</evidence>
<dbReference type="PANTHER" id="PTHR11022:SF41">
    <property type="entry name" value="PEPTIDOGLYCAN-RECOGNITION PROTEIN LC-RELATED"/>
    <property type="match status" value="1"/>
</dbReference>
<evidence type="ECO:0000313" key="8">
    <source>
        <dbReference type="RefSeq" id="XP_036671812.3"/>
    </source>
</evidence>
<dbReference type="Gene3D" id="3.40.80.10">
    <property type="entry name" value="Peptidoglycan recognition protein-like"/>
    <property type="match status" value="1"/>
</dbReference>
<dbReference type="GO" id="GO:0008270">
    <property type="term" value="F:zinc ion binding"/>
    <property type="evidence" value="ECO:0007669"/>
    <property type="project" value="InterPro"/>
</dbReference>
<accession>A0AB40A576</accession>
<evidence type="ECO:0000256" key="1">
    <source>
        <dbReference type="ARBA" id="ARBA00007553"/>
    </source>
</evidence>
<dbReference type="SMART" id="SM00644">
    <property type="entry name" value="Ami_2"/>
    <property type="match status" value="1"/>
</dbReference>
<proteinExistence type="inferred from homology"/>
<keyword evidence="4" id="KW-1133">Transmembrane helix</keyword>
<name>A0AB40A576_DROSZ</name>
<sequence length="218" mass="25974">MENAEMNDLERNGKKRVSPNRLYFASFLILFLTLPMGYYIWMRSHRNDLRIIERDEWGAEEPTEKDFLNLPAQNVIIYHTATEQCETKDVCIHRMQMVQDFHMRDREWHDIGLNFLVGGDGEIYEGRGWDVRAQPLRGYESVSISIAFIGTFSSVEPRERQVKAAKRLMEEGVRRKKLRQDYNIYGQRQFVPTESPGQKLYELMKQWPRWTTIIRHLD</sequence>
<keyword evidence="7" id="KW-1185">Reference proteome</keyword>
<dbReference type="InterPro" id="IPR036505">
    <property type="entry name" value="Amidase/PGRP_sf"/>
</dbReference>
<dbReference type="Pfam" id="PF01510">
    <property type="entry name" value="Amidase_2"/>
    <property type="match status" value="1"/>
</dbReference>
<keyword evidence="3" id="KW-0391">Immunity</keyword>
<organism evidence="7 8">
    <name type="scientific">Drosophila suzukii</name>
    <name type="common">Spotted-wing drosophila fruit fly</name>
    <dbReference type="NCBI Taxonomy" id="28584"/>
    <lineage>
        <taxon>Eukaryota</taxon>
        <taxon>Metazoa</taxon>
        <taxon>Ecdysozoa</taxon>
        <taxon>Arthropoda</taxon>
        <taxon>Hexapoda</taxon>
        <taxon>Insecta</taxon>
        <taxon>Pterygota</taxon>
        <taxon>Neoptera</taxon>
        <taxon>Endopterygota</taxon>
        <taxon>Diptera</taxon>
        <taxon>Brachycera</taxon>
        <taxon>Muscomorpha</taxon>
        <taxon>Ephydroidea</taxon>
        <taxon>Drosophilidae</taxon>
        <taxon>Drosophila</taxon>
        <taxon>Sophophora</taxon>
    </lineage>
</organism>
<dbReference type="SUPFAM" id="SSF55846">
    <property type="entry name" value="N-acetylmuramoyl-L-alanine amidase-like"/>
    <property type="match status" value="1"/>
</dbReference>
<evidence type="ECO:0000259" key="6">
    <source>
        <dbReference type="SMART" id="SM00701"/>
    </source>
</evidence>
<dbReference type="InterPro" id="IPR015510">
    <property type="entry name" value="PGRP"/>
</dbReference>
<reference evidence="8" key="1">
    <citation type="submission" date="2025-08" db="UniProtKB">
        <authorList>
            <consortium name="RefSeq"/>
        </authorList>
    </citation>
    <scope>IDENTIFICATION</scope>
</reference>
<protein>
    <submittedName>
        <fullName evidence="8">Peptidoglycan-recognition protein LF-like</fullName>
    </submittedName>
</protein>
<dbReference type="Proteomes" id="UP001652628">
    <property type="component" value="Chromosome 3"/>
</dbReference>
<dbReference type="GeneID" id="118877376"/>
<evidence type="ECO:0000313" key="7">
    <source>
        <dbReference type="Proteomes" id="UP001652628"/>
    </source>
</evidence>
<evidence type="ECO:0000256" key="4">
    <source>
        <dbReference type="SAM" id="Phobius"/>
    </source>
</evidence>
<dbReference type="InterPro" id="IPR006619">
    <property type="entry name" value="PGRP_domain_met/bac"/>
</dbReference>
<feature type="domain" description="Peptidoglycan recognition protein family" evidence="6">
    <location>
        <begin position="49"/>
        <end position="191"/>
    </location>
</feature>
<keyword evidence="4" id="KW-0472">Membrane</keyword>
<dbReference type="PANTHER" id="PTHR11022">
    <property type="entry name" value="PEPTIDOGLYCAN RECOGNITION PROTEIN"/>
    <property type="match status" value="1"/>
</dbReference>
<feature type="transmembrane region" description="Helical" evidence="4">
    <location>
        <begin position="22"/>
        <end position="41"/>
    </location>
</feature>
<keyword evidence="2" id="KW-0399">Innate immunity</keyword>
<comment type="similarity">
    <text evidence="1">Belongs to the N-acetylmuramoyl-L-alanine amidase 2 family.</text>
</comment>
<dbReference type="GO" id="GO:0005576">
    <property type="term" value="C:extracellular region"/>
    <property type="evidence" value="ECO:0007669"/>
    <property type="project" value="UniProtKB-SubCell"/>
</dbReference>
<feature type="domain" description="N-acetylmuramoyl-L-alanine amidase" evidence="5">
    <location>
        <begin position="65"/>
        <end position="197"/>
    </location>
</feature>